<proteinExistence type="predicted"/>
<gene>
    <name evidence="1" type="ORF">BMW22_05780</name>
</gene>
<dbReference type="EMBL" id="CP018228">
    <property type="protein sequence ID" value="API51206.1"/>
    <property type="molecule type" value="Genomic_DNA"/>
</dbReference>
<protein>
    <submittedName>
        <fullName evidence="1">Uncharacterized protein</fullName>
    </submittedName>
</protein>
<reference evidence="1 2" key="1">
    <citation type="submission" date="2016-11" db="EMBL/GenBank/DDBJ databases">
        <title>Rhizobium leguminosarum bv. viciae strain Vaf12 isolated from Vavilovia formosa root nodules from Russia, Dagestan.</title>
        <authorList>
            <person name="Kimeklis A."/>
        </authorList>
    </citation>
    <scope>NUCLEOTIDE SEQUENCE [LARGE SCALE GENOMIC DNA]</scope>
    <source>
        <strain evidence="1 2">Vaf-108</strain>
    </source>
</reference>
<organism evidence="1 2">
    <name type="scientific">Rhizobium leguminosarum</name>
    <dbReference type="NCBI Taxonomy" id="384"/>
    <lineage>
        <taxon>Bacteria</taxon>
        <taxon>Pseudomonadati</taxon>
        <taxon>Pseudomonadota</taxon>
        <taxon>Alphaproteobacteria</taxon>
        <taxon>Hyphomicrobiales</taxon>
        <taxon>Rhizobiaceae</taxon>
        <taxon>Rhizobium/Agrobacterium group</taxon>
        <taxon>Rhizobium</taxon>
    </lineage>
</organism>
<sequence length="76" mass="8373">MADGMELICIVGAGCETTHDRIDIVVEELGSEVVTTKHDGEPFDEVMAFANFGNREVNSYPHCVSIRRLNAYQISA</sequence>
<dbReference type="Proteomes" id="UP000183050">
    <property type="component" value="Chromosome"/>
</dbReference>
<evidence type="ECO:0000313" key="2">
    <source>
        <dbReference type="Proteomes" id="UP000183050"/>
    </source>
</evidence>
<name>A0A1L3Z6A9_RHILE</name>
<dbReference type="AlphaFoldDB" id="A0A1L3Z6A9"/>
<dbReference type="RefSeq" id="WP_072638013.1">
    <property type="nucleotide sequence ID" value="NZ_CP018228.1"/>
</dbReference>
<evidence type="ECO:0000313" key="1">
    <source>
        <dbReference type="EMBL" id="API51206.1"/>
    </source>
</evidence>
<accession>A0A1L3Z6A9</accession>